<protein>
    <submittedName>
        <fullName evidence="3">Redoxin domain protein</fullName>
    </submittedName>
</protein>
<dbReference type="InterPro" id="IPR050553">
    <property type="entry name" value="Thioredoxin_ResA/DsbE_sf"/>
</dbReference>
<dbReference type="eggNOG" id="COG0526">
    <property type="taxonomic scope" value="Bacteria"/>
</dbReference>
<dbReference type="GO" id="GO:0016209">
    <property type="term" value="F:antioxidant activity"/>
    <property type="evidence" value="ECO:0007669"/>
    <property type="project" value="InterPro"/>
</dbReference>
<feature type="signal peptide" evidence="1">
    <location>
        <begin position="1"/>
        <end position="27"/>
    </location>
</feature>
<feature type="domain" description="Thioredoxin" evidence="2">
    <location>
        <begin position="33"/>
        <end position="190"/>
    </location>
</feature>
<dbReference type="InterPro" id="IPR013766">
    <property type="entry name" value="Thioredoxin_domain"/>
</dbReference>
<dbReference type="EMBL" id="CP000478">
    <property type="protein sequence ID" value="ABK17200.1"/>
    <property type="molecule type" value="Genomic_DNA"/>
</dbReference>
<dbReference type="InterPro" id="IPR036249">
    <property type="entry name" value="Thioredoxin-like_sf"/>
</dbReference>
<name>A0LIE8_SYNFM</name>
<evidence type="ECO:0000256" key="1">
    <source>
        <dbReference type="SAM" id="SignalP"/>
    </source>
</evidence>
<gene>
    <name evidence="3" type="ordered locus">Sfum_1512</name>
</gene>
<keyword evidence="1" id="KW-0732">Signal</keyword>
<evidence type="ECO:0000313" key="3">
    <source>
        <dbReference type="EMBL" id="ABK17200.1"/>
    </source>
</evidence>
<dbReference type="STRING" id="335543.Sfum_1512"/>
<organism evidence="3 4">
    <name type="scientific">Syntrophobacter fumaroxidans (strain DSM 10017 / MPOB)</name>
    <dbReference type="NCBI Taxonomy" id="335543"/>
    <lineage>
        <taxon>Bacteria</taxon>
        <taxon>Pseudomonadati</taxon>
        <taxon>Thermodesulfobacteriota</taxon>
        <taxon>Syntrophobacteria</taxon>
        <taxon>Syntrophobacterales</taxon>
        <taxon>Syntrophobacteraceae</taxon>
        <taxon>Syntrophobacter</taxon>
    </lineage>
</organism>
<dbReference type="CDD" id="cd02966">
    <property type="entry name" value="TlpA_like_family"/>
    <property type="match status" value="1"/>
</dbReference>
<dbReference type="KEGG" id="sfu:Sfum_1512"/>
<keyword evidence="4" id="KW-1185">Reference proteome</keyword>
<proteinExistence type="predicted"/>
<dbReference type="HOGENOM" id="CLU_093417_0_0_7"/>
<dbReference type="InParanoid" id="A0LIE8"/>
<dbReference type="AlphaFoldDB" id="A0LIE8"/>
<evidence type="ECO:0000259" key="2">
    <source>
        <dbReference type="PROSITE" id="PS51352"/>
    </source>
</evidence>
<dbReference type="SUPFAM" id="SSF52833">
    <property type="entry name" value="Thioredoxin-like"/>
    <property type="match status" value="1"/>
</dbReference>
<dbReference type="Gene3D" id="3.40.30.10">
    <property type="entry name" value="Glutaredoxin"/>
    <property type="match status" value="1"/>
</dbReference>
<accession>A0LIE8</accession>
<reference evidence="3 4" key="1">
    <citation type="submission" date="2006-10" db="EMBL/GenBank/DDBJ databases">
        <title>Complete sequence of Syntrophobacter fumaroxidans MPOB.</title>
        <authorList>
            <consortium name="US DOE Joint Genome Institute"/>
            <person name="Copeland A."/>
            <person name="Lucas S."/>
            <person name="Lapidus A."/>
            <person name="Barry K."/>
            <person name="Detter J.C."/>
            <person name="Glavina del Rio T."/>
            <person name="Hammon N."/>
            <person name="Israni S."/>
            <person name="Pitluck S."/>
            <person name="Goltsman E.G."/>
            <person name="Martinez M."/>
            <person name="Schmutz J."/>
            <person name="Larimer F."/>
            <person name="Land M."/>
            <person name="Hauser L."/>
            <person name="Kyrpides N."/>
            <person name="Kim E."/>
            <person name="Boone D.R."/>
            <person name="Brockman F."/>
            <person name="Culley D."/>
            <person name="Ferry J."/>
            <person name="Gunsalus R."/>
            <person name="McInerney M.J."/>
            <person name="Morrison M."/>
            <person name="Plugge C."/>
            <person name="Rohlin L."/>
            <person name="Scholten J."/>
            <person name="Sieber J."/>
            <person name="Stams A.J.M."/>
            <person name="Worm P."/>
            <person name="Henstra A.M."/>
            <person name="Richardson P."/>
        </authorList>
    </citation>
    <scope>NUCLEOTIDE SEQUENCE [LARGE SCALE GENOMIC DNA]</scope>
    <source>
        <strain evidence="4">DSM 10017 / MPOB</strain>
    </source>
</reference>
<dbReference type="PANTHER" id="PTHR42852:SF13">
    <property type="entry name" value="PROTEIN DIPZ"/>
    <property type="match status" value="1"/>
</dbReference>
<dbReference type="GO" id="GO:0016491">
    <property type="term" value="F:oxidoreductase activity"/>
    <property type="evidence" value="ECO:0007669"/>
    <property type="project" value="InterPro"/>
</dbReference>
<dbReference type="InterPro" id="IPR000866">
    <property type="entry name" value="AhpC/TSA"/>
</dbReference>
<dbReference type="PANTHER" id="PTHR42852">
    <property type="entry name" value="THIOL:DISULFIDE INTERCHANGE PROTEIN DSBE"/>
    <property type="match status" value="1"/>
</dbReference>
<dbReference type="Proteomes" id="UP000001784">
    <property type="component" value="Chromosome"/>
</dbReference>
<dbReference type="RefSeq" id="WP_011698371.1">
    <property type="nucleotide sequence ID" value="NC_008554.1"/>
</dbReference>
<dbReference type="Pfam" id="PF00578">
    <property type="entry name" value="AhpC-TSA"/>
    <property type="match status" value="1"/>
</dbReference>
<feature type="chain" id="PRO_5002626792" evidence="1">
    <location>
        <begin position="28"/>
        <end position="192"/>
    </location>
</feature>
<dbReference type="PROSITE" id="PS51352">
    <property type="entry name" value="THIOREDOXIN_2"/>
    <property type="match status" value="1"/>
</dbReference>
<evidence type="ECO:0000313" key="4">
    <source>
        <dbReference type="Proteomes" id="UP000001784"/>
    </source>
</evidence>
<sequence precursor="true">MRHKPFLKYLQLLTLLLLFLQCYSTHGAEDEQFTVGTRVPSFTLPAPENAQAQKYLELASAQPFTISKIGAKIVVIEFFSAMCPHCQTNAPIVNRLYKAIQDDARLSKDVKLIGIAVGNNKKQADAFRKTYKVPFPVFLDEEYGITGPLGGVDTPTMLVLATADSKVLACHVGVITDFDAVLKELRELSKKQ</sequence>